<dbReference type="SUPFAM" id="SSF55811">
    <property type="entry name" value="Nudix"/>
    <property type="match status" value="1"/>
</dbReference>
<organism evidence="4 5">
    <name type="scientific">Dunaliella salina</name>
    <name type="common">Green alga</name>
    <name type="synonym">Protococcus salinus</name>
    <dbReference type="NCBI Taxonomy" id="3046"/>
    <lineage>
        <taxon>Eukaryota</taxon>
        <taxon>Viridiplantae</taxon>
        <taxon>Chlorophyta</taxon>
        <taxon>core chlorophytes</taxon>
        <taxon>Chlorophyceae</taxon>
        <taxon>CS clade</taxon>
        <taxon>Chlamydomonadales</taxon>
        <taxon>Dunaliellaceae</taxon>
        <taxon>Dunaliella</taxon>
    </lineage>
</organism>
<dbReference type="InterPro" id="IPR051325">
    <property type="entry name" value="Nudix_hydrolase_domain"/>
</dbReference>
<dbReference type="InterPro" id="IPR015797">
    <property type="entry name" value="NUDIX_hydrolase-like_dom_sf"/>
</dbReference>
<dbReference type="Proteomes" id="UP000815325">
    <property type="component" value="Unassembled WGS sequence"/>
</dbReference>
<evidence type="ECO:0000256" key="1">
    <source>
        <dbReference type="ARBA" id="ARBA00022801"/>
    </source>
</evidence>
<proteinExistence type="predicted"/>
<dbReference type="Gene3D" id="3.90.79.10">
    <property type="entry name" value="Nucleoside Triphosphate Pyrophosphohydrolase"/>
    <property type="match status" value="1"/>
</dbReference>
<keyword evidence="1" id="KW-0378">Hydrolase</keyword>
<reference evidence="4" key="1">
    <citation type="submission" date="2017-08" db="EMBL/GenBank/DDBJ databases">
        <authorList>
            <person name="Polle J.E."/>
            <person name="Barry K."/>
            <person name="Cushman J."/>
            <person name="Schmutz J."/>
            <person name="Tran D."/>
            <person name="Hathwaick L.T."/>
            <person name="Yim W.C."/>
            <person name="Jenkins J."/>
            <person name="Mckie-Krisberg Z.M."/>
            <person name="Prochnik S."/>
            <person name="Lindquist E."/>
            <person name="Dockter R.B."/>
            <person name="Adam C."/>
            <person name="Molina H."/>
            <person name="Bunkerborg J."/>
            <person name="Jin E."/>
            <person name="Buchheim M."/>
            <person name="Magnuson J."/>
        </authorList>
    </citation>
    <scope>NUCLEOTIDE SEQUENCE</scope>
    <source>
        <strain evidence="4">CCAP 19/18</strain>
    </source>
</reference>
<dbReference type="InterPro" id="IPR000086">
    <property type="entry name" value="NUDIX_hydrolase_dom"/>
</dbReference>
<evidence type="ECO:0000259" key="3">
    <source>
        <dbReference type="Pfam" id="PF00293"/>
    </source>
</evidence>
<dbReference type="PANTHER" id="PTHR21340">
    <property type="entry name" value="DIADENOSINE 5,5-P1,P4-TETRAPHOSPHATE PYROPHOSPHOHYDROLASE MUTT"/>
    <property type="match status" value="1"/>
</dbReference>
<comment type="caution">
    <text evidence="4">The sequence shown here is derived from an EMBL/GenBank/DDBJ whole genome shotgun (WGS) entry which is preliminary data.</text>
</comment>
<accession>A0ABQ7H143</accession>
<name>A0ABQ7H143_DUNSA</name>
<evidence type="ECO:0000313" key="4">
    <source>
        <dbReference type="EMBL" id="KAF5840564.1"/>
    </source>
</evidence>
<protein>
    <recommendedName>
        <fullName evidence="3">Nudix hydrolase domain-containing protein</fullName>
    </recommendedName>
</protein>
<dbReference type="EMBL" id="MU069509">
    <property type="protein sequence ID" value="KAF5840564.1"/>
    <property type="molecule type" value="Genomic_DNA"/>
</dbReference>
<evidence type="ECO:0000256" key="2">
    <source>
        <dbReference type="SAM" id="MobiDB-lite"/>
    </source>
</evidence>
<gene>
    <name evidence="4" type="ORF">DUNSADRAFT_16227</name>
</gene>
<sequence length="163" mass="18634">MAYVPPHLRGNQASEARQNEAPLARQEKSYGIFACQDGKILCIFQRKPTGNQWTLCKGKQKIQDRGDPLSTAKRELAEEVDLQVEHLLLQEAEKSEYPNKGKQKVVSMFAASVTGMVKAQTYEVHGHEWLSPSDLIRRLTFTEDREIAGRLIRRLEQEGYKFC</sequence>
<dbReference type="Pfam" id="PF00293">
    <property type="entry name" value="NUDIX"/>
    <property type="match status" value="1"/>
</dbReference>
<dbReference type="PANTHER" id="PTHR21340:SF0">
    <property type="entry name" value="BIS(5'-NUCLEOSYL)-TETRAPHOSPHATASE [ASYMMETRICAL]"/>
    <property type="match status" value="1"/>
</dbReference>
<feature type="domain" description="Nudix hydrolase" evidence="3">
    <location>
        <begin position="30"/>
        <end position="141"/>
    </location>
</feature>
<keyword evidence="5" id="KW-1185">Reference proteome</keyword>
<feature type="region of interest" description="Disordered" evidence="2">
    <location>
        <begin position="1"/>
        <end position="22"/>
    </location>
</feature>
<evidence type="ECO:0000313" key="5">
    <source>
        <dbReference type="Proteomes" id="UP000815325"/>
    </source>
</evidence>